<evidence type="ECO:0000313" key="1">
    <source>
        <dbReference type="EMBL" id="KEY67397.1"/>
    </source>
</evidence>
<accession>A0A084AQ18</accession>
<protein>
    <submittedName>
        <fullName evidence="1">Uncharacterized protein</fullName>
    </submittedName>
</protein>
<dbReference type="OrthoDB" id="4763081at2759"/>
<dbReference type="Proteomes" id="UP000028045">
    <property type="component" value="Unassembled WGS sequence"/>
</dbReference>
<proteinExistence type="predicted"/>
<dbReference type="AlphaFoldDB" id="A0A084AQ18"/>
<keyword evidence="2" id="KW-1185">Reference proteome</keyword>
<evidence type="ECO:0000313" key="2">
    <source>
        <dbReference type="Proteomes" id="UP000028045"/>
    </source>
</evidence>
<dbReference type="EMBL" id="KL648620">
    <property type="protein sequence ID" value="KEY67397.1"/>
    <property type="molecule type" value="Genomic_DNA"/>
</dbReference>
<gene>
    <name evidence="1" type="ORF">S7711_08877</name>
</gene>
<organism evidence="1 2">
    <name type="scientific">Stachybotrys chartarum (strain CBS 109288 / IBT 7711)</name>
    <name type="common">Toxic black mold</name>
    <name type="synonym">Stilbospora chartarum</name>
    <dbReference type="NCBI Taxonomy" id="1280523"/>
    <lineage>
        <taxon>Eukaryota</taxon>
        <taxon>Fungi</taxon>
        <taxon>Dikarya</taxon>
        <taxon>Ascomycota</taxon>
        <taxon>Pezizomycotina</taxon>
        <taxon>Sordariomycetes</taxon>
        <taxon>Hypocreomycetidae</taxon>
        <taxon>Hypocreales</taxon>
        <taxon>Stachybotryaceae</taxon>
        <taxon>Stachybotrys</taxon>
    </lineage>
</organism>
<reference evidence="1 2" key="1">
    <citation type="journal article" date="2014" name="BMC Genomics">
        <title>Comparative genome sequencing reveals chemotype-specific gene clusters in the toxigenic black mold Stachybotrys.</title>
        <authorList>
            <person name="Semeiks J."/>
            <person name="Borek D."/>
            <person name="Otwinowski Z."/>
            <person name="Grishin N.V."/>
        </authorList>
    </citation>
    <scope>NUCLEOTIDE SEQUENCE [LARGE SCALE GENOMIC DNA]</scope>
    <source>
        <strain evidence="2">CBS 109288 / IBT 7711</strain>
    </source>
</reference>
<name>A0A084AQ18_STACB</name>
<dbReference type="HOGENOM" id="CLU_024198_0_0_1"/>
<sequence length="600" mass="67221">MDRASLLRPDRREPIQVGFRSICAVCCTDFIPRDKIKLLLDPAKEDDVLNQRYPGSVQRWAPVGKYICMEFRQMHAYGTHVVEAATMHAECYDYVSKHSTSEVLWLATAWRLPWVAAPTMRLESTDAVLPSRQVLKNLNLDIAKISLPEIVIAIKEYCPDSLVWKHAEFDHKLKSITACVAVFPKQSMPLEKVLSWKRGGQPSKVQTPQQTFVRFTMDHDGIREIERMVELPAFGSASSTSCMYSFIDEKDVDFKKHGDWTLIFEAGLARLKLPLLAPLPCIWDTAAPLSSPMLPLIKHQSGLHTTIDLRKARGLSFVVGKHGVCGLHVHTNAEPDAPELWASEESVLVTEYMPLPEGEEILGFELRTPSRVASQGPLGALFKGYLFFRLKLAGTVAVGLQRMHRVNCQALVAPSSPSKLVVVSDPSMHFEADLARMVAIHSYPVGHQEARPYRQYNIYPESHALPENDSPTTYSRASLSEVVRAQVFLHGESRSCAGVLFTYKNGAQRAVGQCRIGLDRSRIYEHPKQMGLTLDMEISLGRPPGMLVMFDGRYCSHDGPLHVTDPDGSRWTQCPMSGELICWAEPDVSFFMPSKLRAPQ</sequence>